<reference evidence="10" key="1">
    <citation type="journal article" date="2019" name="Int. J. Syst. Evol. Microbiol.">
        <title>The Global Catalogue of Microorganisms (GCM) 10K type strain sequencing project: providing services to taxonomists for standard genome sequencing and annotation.</title>
        <authorList>
            <consortium name="The Broad Institute Genomics Platform"/>
            <consortium name="The Broad Institute Genome Sequencing Center for Infectious Disease"/>
            <person name="Wu L."/>
            <person name="Ma J."/>
        </authorList>
    </citation>
    <scope>NUCLEOTIDE SEQUENCE [LARGE SCALE GENOMIC DNA]</scope>
    <source>
        <strain evidence="10">JCM 14718</strain>
    </source>
</reference>
<dbReference type="RefSeq" id="WP_344314399.1">
    <property type="nucleotide sequence ID" value="NZ_BAAANY010000036.1"/>
</dbReference>
<evidence type="ECO:0000313" key="10">
    <source>
        <dbReference type="Proteomes" id="UP001500618"/>
    </source>
</evidence>
<evidence type="ECO:0000256" key="7">
    <source>
        <dbReference type="RuleBase" id="RU363032"/>
    </source>
</evidence>
<name>A0ABP4UR98_9ACTN</name>
<feature type="transmembrane region" description="Helical" evidence="7">
    <location>
        <begin position="149"/>
        <end position="172"/>
    </location>
</feature>
<feature type="transmembrane region" description="Helical" evidence="7">
    <location>
        <begin position="192"/>
        <end position="211"/>
    </location>
</feature>
<organism evidence="9 10">
    <name type="scientific">Fodinicola feengrottensis</name>
    <dbReference type="NCBI Taxonomy" id="435914"/>
    <lineage>
        <taxon>Bacteria</taxon>
        <taxon>Bacillati</taxon>
        <taxon>Actinomycetota</taxon>
        <taxon>Actinomycetes</taxon>
        <taxon>Mycobacteriales</taxon>
        <taxon>Fodinicola</taxon>
    </lineage>
</organism>
<evidence type="ECO:0000256" key="6">
    <source>
        <dbReference type="ARBA" id="ARBA00023136"/>
    </source>
</evidence>
<evidence type="ECO:0000256" key="5">
    <source>
        <dbReference type="ARBA" id="ARBA00022989"/>
    </source>
</evidence>
<keyword evidence="3" id="KW-1003">Cell membrane</keyword>
<keyword evidence="10" id="KW-1185">Reference proteome</keyword>
<feature type="transmembrane region" description="Helical" evidence="7">
    <location>
        <begin position="250"/>
        <end position="276"/>
    </location>
</feature>
<feature type="transmembrane region" description="Helical" evidence="7">
    <location>
        <begin position="296"/>
        <end position="322"/>
    </location>
</feature>
<protein>
    <submittedName>
        <fullName evidence="9">ABC transporter permease</fullName>
    </submittedName>
</protein>
<keyword evidence="5 7" id="KW-1133">Transmembrane helix</keyword>
<evidence type="ECO:0000256" key="4">
    <source>
        <dbReference type="ARBA" id="ARBA00022692"/>
    </source>
</evidence>
<proteinExistence type="inferred from homology"/>
<evidence type="ECO:0000313" key="9">
    <source>
        <dbReference type="EMBL" id="GAA1710427.1"/>
    </source>
</evidence>
<feature type="transmembrane region" description="Helical" evidence="7">
    <location>
        <begin position="112"/>
        <end position="137"/>
    </location>
</feature>
<evidence type="ECO:0000259" key="8">
    <source>
        <dbReference type="PROSITE" id="PS50928"/>
    </source>
</evidence>
<dbReference type="CDD" id="cd06261">
    <property type="entry name" value="TM_PBP2"/>
    <property type="match status" value="1"/>
</dbReference>
<evidence type="ECO:0000256" key="1">
    <source>
        <dbReference type="ARBA" id="ARBA00004651"/>
    </source>
</evidence>
<keyword evidence="2 7" id="KW-0813">Transport</keyword>
<comment type="similarity">
    <text evidence="7">Belongs to the binding-protein-dependent transport system permease family.</text>
</comment>
<dbReference type="Gene3D" id="1.10.3720.10">
    <property type="entry name" value="MetI-like"/>
    <property type="match status" value="1"/>
</dbReference>
<dbReference type="SUPFAM" id="SSF161098">
    <property type="entry name" value="MetI-like"/>
    <property type="match status" value="1"/>
</dbReference>
<feature type="transmembrane region" description="Helical" evidence="7">
    <location>
        <begin position="9"/>
        <end position="30"/>
    </location>
</feature>
<keyword evidence="4 7" id="KW-0812">Transmembrane</keyword>
<accession>A0ABP4UR98</accession>
<comment type="subcellular location">
    <subcellularLocation>
        <location evidence="1 7">Cell membrane</location>
        <topology evidence="1 7">Multi-pass membrane protein</topology>
    </subcellularLocation>
</comment>
<gene>
    <name evidence="9" type="ORF">GCM10009765_69680</name>
</gene>
<dbReference type="InterPro" id="IPR035906">
    <property type="entry name" value="MetI-like_sf"/>
</dbReference>
<feature type="domain" description="ABC transmembrane type-1" evidence="8">
    <location>
        <begin position="110"/>
        <end position="319"/>
    </location>
</feature>
<keyword evidence="6 7" id="KW-0472">Membrane</keyword>
<dbReference type="EMBL" id="BAAANY010000036">
    <property type="protein sequence ID" value="GAA1710427.1"/>
    <property type="molecule type" value="Genomic_DNA"/>
</dbReference>
<dbReference type="InterPro" id="IPR045621">
    <property type="entry name" value="BPD_transp_1_N"/>
</dbReference>
<dbReference type="InterPro" id="IPR000515">
    <property type="entry name" value="MetI-like"/>
</dbReference>
<dbReference type="PROSITE" id="PS50928">
    <property type="entry name" value="ABC_TM1"/>
    <property type="match status" value="1"/>
</dbReference>
<sequence>MIRYLIRRLLGIVVVLLLITAVTYLIFFVLPSNPAQLSCGKPCTPDRLANVLHFEHLDLPVYVQFWEFLVGLVAGRTFGAGTGLVHCVAPCFGYSFRLGAPVTDLIAQRFPITASIAVGAALLWLVVGVAAGVISAVRRGSVLDRTLMVSALAGVSAPTYLVGLLGILLFGFGLNAVPVSGYVPFFDNPLQWAWHLVLPWCVLAFVSAAVYTRLTRNQMLEVLGEDYIVTARAKGLTERRVVLRHGLRSVLAPIITVFGLDLGSLLGGAVITESVFGMQGIGQLLIEAVHQLDLPLVVGLTVFSGFLIVLANLVVDIAYVFLDPRVTYDQ</sequence>
<evidence type="ECO:0000256" key="2">
    <source>
        <dbReference type="ARBA" id="ARBA00022448"/>
    </source>
</evidence>
<dbReference type="Proteomes" id="UP001500618">
    <property type="component" value="Unassembled WGS sequence"/>
</dbReference>
<dbReference type="Pfam" id="PF00528">
    <property type="entry name" value="BPD_transp_1"/>
    <property type="match status" value="1"/>
</dbReference>
<evidence type="ECO:0000256" key="3">
    <source>
        <dbReference type="ARBA" id="ARBA00022475"/>
    </source>
</evidence>
<dbReference type="Pfam" id="PF19300">
    <property type="entry name" value="BPD_transp_1_N"/>
    <property type="match status" value="1"/>
</dbReference>
<dbReference type="PANTHER" id="PTHR30465:SF0">
    <property type="entry name" value="OLIGOPEPTIDE TRANSPORT SYSTEM PERMEASE PROTEIN APPB"/>
    <property type="match status" value="1"/>
</dbReference>
<dbReference type="PANTHER" id="PTHR30465">
    <property type="entry name" value="INNER MEMBRANE ABC TRANSPORTER"/>
    <property type="match status" value="1"/>
</dbReference>
<comment type="caution">
    <text evidence="9">The sequence shown here is derived from an EMBL/GenBank/DDBJ whole genome shotgun (WGS) entry which is preliminary data.</text>
</comment>